<name>A0A7D5P909_9EURY</name>
<proteinExistence type="predicted"/>
<dbReference type="GeneID" id="56084939"/>
<organism evidence="1 2">
    <name type="scientific">Halosimplex pelagicum</name>
    <dbReference type="NCBI Taxonomy" id="869886"/>
    <lineage>
        <taxon>Archaea</taxon>
        <taxon>Methanobacteriati</taxon>
        <taxon>Methanobacteriota</taxon>
        <taxon>Stenosarchaea group</taxon>
        <taxon>Halobacteria</taxon>
        <taxon>Halobacteriales</taxon>
        <taxon>Haloarculaceae</taxon>
        <taxon>Halosimplex</taxon>
    </lineage>
</organism>
<evidence type="ECO:0000313" key="1">
    <source>
        <dbReference type="EMBL" id="QLH83786.1"/>
    </source>
</evidence>
<dbReference type="OrthoDB" id="303910at2157"/>
<accession>A0A7D5P909</accession>
<protein>
    <submittedName>
        <fullName evidence="1">Uncharacterized protein</fullName>
    </submittedName>
</protein>
<keyword evidence="2" id="KW-1185">Reference proteome</keyword>
<dbReference type="Proteomes" id="UP000509346">
    <property type="component" value="Chromosome"/>
</dbReference>
<dbReference type="RefSeq" id="WP_179918828.1">
    <property type="nucleotide sequence ID" value="NZ_CP058909.1"/>
</dbReference>
<dbReference type="AlphaFoldDB" id="A0A7D5P909"/>
<evidence type="ECO:0000313" key="2">
    <source>
        <dbReference type="Proteomes" id="UP000509346"/>
    </source>
</evidence>
<reference evidence="1 2" key="1">
    <citation type="submission" date="2020-07" db="EMBL/GenBank/DDBJ databases">
        <title>Halosimplex litoreum sp. nov. and Halosimplex rubrum sp. nov., isolated from different salt environments.</title>
        <authorList>
            <person name="Cui H."/>
        </authorList>
    </citation>
    <scope>NUCLEOTIDE SEQUENCE [LARGE SCALE GENOMIC DNA]</scope>
    <source>
        <strain evidence="1 2">R2</strain>
    </source>
</reference>
<gene>
    <name evidence="1" type="ORF">HZS54_20080</name>
</gene>
<dbReference type="KEGG" id="hpel:HZS54_20080"/>
<dbReference type="EMBL" id="CP058909">
    <property type="protein sequence ID" value="QLH83786.1"/>
    <property type="molecule type" value="Genomic_DNA"/>
</dbReference>
<sequence>MSENQEKVIEEYDCNCRIIQKQRNLTKEYCFEESQKQINSFENLPAARLYADIYTVADGLTEKQTGERGVPPAIARASEEIRMTYFAVQMSITYAARAFDVDESVVQDAINRIHAQAEEQRSQTEKDA</sequence>